<dbReference type="Proteomes" id="UP000232323">
    <property type="component" value="Unassembled WGS sequence"/>
</dbReference>
<feature type="compositionally biased region" description="Basic and acidic residues" evidence="2">
    <location>
        <begin position="339"/>
        <end position="352"/>
    </location>
</feature>
<evidence type="ECO:0000256" key="2">
    <source>
        <dbReference type="SAM" id="MobiDB-lite"/>
    </source>
</evidence>
<feature type="compositionally biased region" description="Low complexity" evidence="2">
    <location>
        <begin position="772"/>
        <end position="789"/>
    </location>
</feature>
<feature type="region of interest" description="Disordered" evidence="2">
    <location>
        <begin position="772"/>
        <end position="792"/>
    </location>
</feature>
<feature type="region of interest" description="Disordered" evidence="2">
    <location>
        <begin position="53"/>
        <end position="76"/>
    </location>
</feature>
<feature type="compositionally biased region" description="Low complexity" evidence="2">
    <location>
        <begin position="96"/>
        <end position="112"/>
    </location>
</feature>
<feature type="compositionally biased region" description="Polar residues" evidence="2">
    <location>
        <begin position="390"/>
        <end position="403"/>
    </location>
</feature>
<evidence type="ECO:0008006" key="5">
    <source>
        <dbReference type="Google" id="ProtNLM"/>
    </source>
</evidence>
<organism evidence="3 4">
    <name type="scientific">Chlamydomonas eustigma</name>
    <dbReference type="NCBI Taxonomy" id="1157962"/>
    <lineage>
        <taxon>Eukaryota</taxon>
        <taxon>Viridiplantae</taxon>
        <taxon>Chlorophyta</taxon>
        <taxon>core chlorophytes</taxon>
        <taxon>Chlorophyceae</taxon>
        <taxon>CS clade</taxon>
        <taxon>Chlamydomonadales</taxon>
        <taxon>Chlamydomonadaceae</taxon>
        <taxon>Chlamydomonas</taxon>
    </lineage>
</organism>
<keyword evidence="1" id="KW-0175">Coiled coil</keyword>
<dbReference type="STRING" id="1157962.A0A250WYM6"/>
<evidence type="ECO:0000313" key="3">
    <source>
        <dbReference type="EMBL" id="GAX75799.1"/>
    </source>
</evidence>
<feature type="region of interest" description="Disordered" evidence="2">
    <location>
        <begin position="386"/>
        <end position="413"/>
    </location>
</feature>
<proteinExistence type="predicted"/>
<feature type="region of interest" description="Disordered" evidence="2">
    <location>
        <begin position="805"/>
        <end position="824"/>
    </location>
</feature>
<evidence type="ECO:0000256" key="1">
    <source>
        <dbReference type="SAM" id="Coils"/>
    </source>
</evidence>
<keyword evidence="4" id="KW-1185">Reference proteome</keyword>
<gene>
    <name evidence="3" type="ORF">CEUSTIGMA_g3242.t1</name>
</gene>
<dbReference type="AlphaFoldDB" id="A0A250WYM6"/>
<feature type="compositionally biased region" description="Low complexity" evidence="2">
    <location>
        <begin position="814"/>
        <end position="824"/>
    </location>
</feature>
<comment type="caution">
    <text evidence="3">The sequence shown here is derived from an EMBL/GenBank/DDBJ whole genome shotgun (WGS) entry which is preliminary data.</text>
</comment>
<reference evidence="3 4" key="1">
    <citation type="submission" date="2017-08" db="EMBL/GenBank/DDBJ databases">
        <title>Acidophilic green algal genome provides insights into adaptation to an acidic environment.</title>
        <authorList>
            <person name="Hirooka S."/>
            <person name="Hirose Y."/>
            <person name="Kanesaki Y."/>
            <person name="Higuchi S."/>
            <person name="Fujiwara T."/>
            <person name="Onuma R."/>
            <person name="Era A."/>
            <person name="Ohbayashi R."/>
            <person name="Uzuka A."/>
            <person name="Nozaki H."/>
            <person name="Yoshikawa H."/>
            <person name="Miyagishima S.Y."/>
        </authorList>
    </citation>
    <scope>NUCLEOTIDE SEQUENCE [LARGE SCALE GENOMIC DNA]</scope>
    <source>
        <strain evidence="3 4">NIES-2499</strain>
    </source>
</reference>
<sequence length="1258" mass="135956">MAPSALKAAAPAWSVFKPSSWKQGRKVKVAHLPSEEDDNKMYYNAELKRWVERGKEEETSQDPSNAPPPVFTAPVPLKTVPSRKTLGQKYVAQPNLSVSSSTNSLSDAASLTPSASGILPLPPPPNGHAPKFFVPTVSSSTSLYGKQTEEHTQEQTQLSTTLQTLSTSINAPRIEGDQVKSLAYEAKDDVLLGNQELNHEVTADKTASDNLKPYNHVLAPLEVEVVNTAGEMQETTLNAAEGPHVVDAAAMPYEPQPSIHHIQHGMKGYEVHASSNLTDAGMYSMPDMGAMPRIDSSLPGVPSTMLQHGTFALPSMHQQLHDTFELPSMHQQQWGSSHKSSEAHSHDASEAVHRAPGTEPFFDVSEHESLSLSMWAAQDTGYHAAAPMQATETSQHTAAADVSQQEHPEQASLPHQLKSAAHGLKSKGKDLLGALAGFVNQGIQEGSADFDMDEEDMFDSAMHPSDATKLDGPLPWELPDHLLYSDQFLSICTTWQRNNPGKRYTPDLLLPAAVQQEAPAADTATTAAQTLDQDCTATSEAHSQSHAAGRITASLTTLLTSELSHKAELSHQYVSSQGVHTATDEAMPCAGTTTFSDNCLVNQQTLPDVYSYSAEHGSNVMGADHHELHSHLDSQLGTLVDLEDSAVGGWVVGQDVLQDAGAGFECAADVTFHEAPPPVVLTPLEDSDQALPAVVLSPQMDSDQAAPPVVLSPQMDYDQAAPPVVLSPQMDSDQAVPAVVLSPQMDSDQAAPPVVLSPQMDYDQAAPPAVLSLQESEPPSELSPQEESSFMTQNQWSTLEADHGLVTSEDGPSQLQTITDQQPQQENFPGWQVQRQMFSHVDESSAHARKDSSTAFFESLAQDTPEQYDDSFHLGYPPIQMQAVDQNDYNVASAEVQSVHGSAEAQVSSNITELGADMHADDNRHQELQEVASSSAPSCTAYADMQHTDGAPAVEQQEEEALPLDPAAQAAQVSEYLHQVLYSVRTQQAVPDSTLDYAMSLVRALQGRAGGGAVTASEQQQEPGTADPVAVLQAEEAAAPVYQQVDHQVLGSTPSKLAHIFGLEAVSSSLNTPQRYSLTSPYLVNPSPSSDASFFQVGSIMLTDYPAHQLVDGSSLTPHWPSTPADDILALQQQCQSGSAEGLSSQLAALKRELKEEYDQQLAIKVQELEEQYQLRLKEVRAELEAEYERRLAEKDAELAELRRKCEETQDDLDQLLLCLGQESRKVTDLAQAMIDAGLDPEEITRPIEEEYAAMDLP</sequence>
<feature type="region of interest" description="Disordered" evidence="2">
    <location>
        <begin position="96"/>
        <end position="119"/>
    </location>
</feature>
<evidence type="ECO:0000313" key="4">
    <source>
        <dbReference type="Proteomes" id="UP000232323"/>
    </source>
</evidence>
<protein>
    <recommendedName>
        <fullName evidence="5">Uso1/p115-like vesicle tethering protein C-terminal domain-containing protein</fullName>
    </recommendedName>
</protein>
<feature type="coiled-coil region" evidence="1">
    <location>
        <begin position="1140"/>
        <end position="1219"/>
    </location>
</feature>
<feature type="region of interest" description="Disordered" evidence="2">
    <location>
        <begin position="329"/>
        <end position="352"/>
    </location>
</feature>
<name>A0A250WYM6_9CHLO</name>
<dbReference type="EMBL" id="BEGY01000014">
    <property type="protein sequence ID" value="GAX75799.1"/>
    <property type="molecule type" value="Genomic_DNA"/>
</dbReference>
<dbReference type="OrthoDB" id="553244at2759"/>
<accession>A0A250WYM6</accession>